<reference evidence="14" key="3">
    <citation type="submission" date="2025-09" db="UniProtKB">
        <authorList>
            <consortium name="Ensembl"/>
        </authorList>
    </citation>
    <scope>IDENTIFICATION</scope>
</reference>
<evidence type="ECO:0000256" key="10">
    <source>
        <dbReference type="ARBA" id="ARBA00023224"/>
    </source>
</evidence>
<dbReference type="Pfam" id="PF00001">
    <property type="entry name" value="7tm_1"/>
    <property type="match status" value="1"/>
</dbReference>
<dbReference type="SUPFAM" id="SSF81321">
    <property type="entry name" value="Family A G protein-coupled receptor-like"/>
    <property type="match status" value="1"/>
</dbReference>
<evidence type="ECO:0000256" key="11">
    <source>
        <dbReference type="RuleBase" id="RU000688"/>
    </source>
</evidence>
<evidence type="ECO:0000256" key="4">
    <source>
        <dbReference type="ARBA" id="ARBA00022989"/>
    </source>
</evidence>
<dbReference type="InterPro" id="IPR017452">
    <property type="entry name" value="GPCR_Rhodpsn_7TM"/>
</dbReference>
<comment type="similarity">
    <text evidence="11">Belongs to the G-protein coupled receptor 1 family.</text>
</comment>
<keyword evidence="3 11" id="KW-0812">Transmembrane</keyword>
<evidence type="ECO:0000313" key="14">
    <source>
        <dbReference type="Ensembl" id="ENSLACP00000022172.1"/>
    </source>
</evidence>
<reference evidence="15" key="1">
    <citation type="submission" date="2011-08" db="EMBL/GenBank/DDBJ databases">
        <title>The draft genome of Latimeria chalumnae.</title>
        <authorList>
            <person name="Di Palma F."/>
            <person name="Alfoldi J."/>
            <person name="Johnson J."/>
            <person name="Berlin A."/>
            <person name="Gnerre S."/>
            <person name="Jaffe D."/>
            <person name="MacCallum I."/>
            <person name="Young S."/>
            <person name="Walker B.J."/>
            <person name="Lander E."/>
            <person name="Lindblad-Toh K."/>
        </authorList>
    </citation>
    <scope>NUCLEOTIDE SEQUENCE [LARGE SCALE GENOMIC DNA]</scope>
    <source>
        <strain evidence="15">Wild caught</strain>
    </source>
</reference>
<dbReference type="PANTHER" id="PTHR24249:SF307">
    <property type="entry name" value="TRACE AMINE-ASSOCIATED RECEPTOR 5"/>
    <property type="match status" value="1"/>
</dbReference>
<dbReference type="PROSITE" id="PS00237">
    <property type="entry name" value="G_PROTEIN_RECEP_F1_1"/>
    <property type="match status" value="1"/>
</dbReference>
<proteinExistence type="inferred from homology"/>
<keyword evidence="15" id="KW-1185">Reference proteome</keyword>
<dbReference type="PRINTS" id="PR00237">
    <property type="entry name" value="GPCRRHODOPSN"/>
</dbReference>
<feature type="transmembrane region" description="Helical" evidence="12">
    <location>
        <begin position="250"/>
        <end position="272"/>
    </location>
</feature>
<keyword evidence="8 11" id="KW-0675">Receptor</keyword>
<keyword evidence="4 12" id="KW-1133">Transmembrane helix</keyword>
<accession>M3XHG6</accession>
<evidence type="ECO:0000256" key="9">
    <source>
        <dbReference type="ARBA" id="ARBA00023180"/>
    </source>
</evidence>
<evidence type="ECO:0000256" key="8">
    <source>
        <dbReference type="ARBA" id="ARBA00023170"/>
    </source>
</evidence>
<dbReference type="Gene3D" id="1.20.1070.10">
    <property type="entry name" value="Rhodopsin 7-helix transmembrane proteins"/>
    <property type="match status" value="1"/>
</dbReference>
<dbReference type="HOGENOM" id="CLU_009579_11_0_1"/>
<keyword evidence="7" id="KW-1015">Disulfide bond</keyword>
<dbReference type="GO" id="GO:0005886">
    <property type="term" value="C:plasma membrane"/>
    <property type="evidence" value="ECO:0007669"/>
    <property type="project" value="UniProtKB-SubCell"/>
</dbReference>
<feature type="transmembrane region" description="Helical" evidence="12">
    <location>
        <begin position="61"/>
        <end position="86"/>
    </location>
</feature>
<dbReference type="SMART" id="SM01381">
    <property type="entry name" value="7TM_GPCR_Srsx"/>
    <property type="match status" value="1"/>
</dbReference>
<evidence type="ECO:0000256" key="6">
    <source>
        <dbReference type="ARBA" id="ARBA00023136"/>
    </source>
</evidence>
<dbReference type="InterPro" id="IPR009132">
    <property type="entry name" value="TAAR_fam"/>
</dbReference>
<dbReference type="EMBL" id="AFYH01256968">
    <property type="status" value="NOT_ANNOTATED_CDS"/>
    <property type="molecule type" value="Genomic_DNA"/>
</dbReference>
<dbReference type="OMA" id="WWFRKAL"/>
<dbReference type="GeneTree" id="ENSGT00940000161258"/>
<sequence>MGVTIVGNLLVIIMVAHFKVLHNPTNFFVLSLAVADFGIGALILPFSIVRCVEMCWYFGDVFCRLHTCMDTVFCIASIFNLCFISIDRYYAICDPLRYPVKVTDRVTFTFIGAGWFISVSYPAAILYGNIIDGWLSYLLPTPPCIDSCQLMFNRLWGWVMFPVFFVPCVIMISLYLRIFVVATRQARIINSMAEKSRDSAGMPSKRERKAAKTLGIAVGVYLMCWIPFVLDTMSDLFTNYSTPPFLFEFIMWIQYSNSTWNPIIYGFFYPWFRKALKAIFT</sequence>
<dbReference type="InterPro" id="IPR000276">
    <property type="entry name" value="GPCR_Rhodpsn"/>
</dbReference>
<keyword evidence="5 11" id="KW-0297">G-protein coupled receptor</keyword>
<feature type="domain" description="G-protein coupled receptors family 1 profile" evidence="13">
    <location>
        <begin position="7"/>
        <end position="265"/>
    </location>
</feature>
<dbReference type="PANTHER" id="PTHR24249">
    <property type="entry name" value="HISTAMINE RECEPTOR-RELATED G-PROTEIN COUPLED RECEPTOR"/>
    <property type="match status" value="1"/>
</dbReference>
<keyword evidence="10 11" id="KW-0807">Transducer</keyword>
<dbReference type="PRINTS" id="PR01830">
    <property type="entry name" value="TRACEAMINER"/>
</dbReference>
<dbReference type="Ensembl" id="ENSLACT00000025081.1">
    <property type="protein sequence ID" value="ENSLACP00000022172.1"/>
    <property type="gene ID" value="ENSLACG00000022369.1"/>
</dbReference>
<evidence type="ECO:0000313" key="15">
    <source>
        <dbReference type="Proteomes" id="UP000008672"/>
    </source>
</evidence>
<comment type="subcellular location">
    <subcellularLocation>
        <location evidence="1">Cell membrane</location>
        <topology evidence="1">Multi-pass membrane protein</topology>
    </subcellularLocation>
</comment>
<keyword evidence="9" id="KW-0325">Glycoprotein</keyword>
<dbReference type="PROSITE" id="PS50244">
    <property type="entry name" value="S5A_REDUCTASE"/>
    <property type="match status" value="1"/>
</dbReference>
<dbReference type="GO" id="GO:0001594">
    <property type="term" value="F:trace-amine receptor activity"/>
    <property type="evidence" value="ECO:0007669"/>
    <property type="project" value="InterPro"/>
</dbReference>
<feature type="transmembrane region" description="Helical" evidence="12">
    <location>
        <begin position="158"/>
        <end position="182"/>
    </location>
</feature>
<dbReference type="FunFam" id="1.20.1070.10:FF:000030">
    <property type="entry name" value="trace amine-associated receptor 1"/>
    <property type="match status" value="1"/>
</dbReference>
<evidence type="ECO:0000256" key="5">
    <source>
        <dbReference type="ARBA" id="ARBA00023040"/>
    </source>
</evidence>
<dbReference type="InterPro" id="IPR050569">
    <property type="entry name" value="TAAR"/>
</dbReference>
<feature type="transmembrane region" description="Helical" evidence="12">
    <location>
        <begin position="210"/>
        <end position="230"/>
    </location>
</feature>
<evidence type="ECO:0000259" key="13">
    <source>
        <dbReference type="PROSITE" id="PS50262"/>
    </source>
</evidence>
<keyword evidence="2" id="KW-1003">Cell membrane</keyword>
<dbReference type="FunCoup" id="M3XHG6">
    <property type="interactions" value="390"/>
</dbReference>
<evidence type="ECO:0000256" key="2">
    <source>
        <dbReference type="ARBA" id="ARBA00022475"/>
    </source>
</evidence>
<reference evidence="14" key="2">
    <citation type="submission" date="2025-08" db="UniProtKB">
        <authorList>
            <consortium name="Ensembl"/>
        </authorList>
    </citation>
    <scope>IDENTIFICATION</scope>
</reference>
<name>M3XHG6_LATCH</name>
<feature type="transmembrane region" description="Helical" evidence="12">
    <location>
        <begin position="27"/>
        <end position="49"/>
    </location>
</feature>
<dbReference type="PROSITE" id="PS50262">
    <property type="entry name" value="G_PROTEIN_RECEP_F1_2"/>
    <property type="match status" value="1"/>
</dbReference>
<evidence type="ECO:0000256" key="1">
    <source>
        <dbReference type="ARBA" id="ARBA00004651"/>
    </source>
</evidence>
<feature type="transmembrane region" description="Helical" evidence="12">
    <location>
        <begin position="106"/>
        <end position="127"/>
    </location>
</feature>
<dbReference type="AlphaFoldDB" id="M3XHG6"/>
<dbReference type="InParanoid" id="M3XHG6"/>
<evidence type="ECO:0000256" key="12">
    <source>
        <dbReference type="SAM" id="Phobius"/>
    </source>
</evidence>
<dbReference type="eggNOG" id="KOG3656">
    <property type="taxonomic scope" value="Eukaryota"/>
</dbReference>
<evidence type="ECO:0000256" key="7">
    <source>
        <dbReference type="ARBA" id="ARBA00023157"/>
    </source>
</evidence>
<keyword evidence="6 12" id="KW-0472">Membrane</keyword>
<organism evidence="14 15">
    <name type="scientific">Latimeria chalumnae</name>
    <name type="common">Coelacanth</name>
    <dbReference type="NCBI Taxonomy" id="7897"/>
    <lineage>
        <taxon>Eukaryota</taxon>
        <taxon>Metazoa</taxon>
        <taxon>Chordata</taxon>
        <taxon>Craniata</taxon>
        <taxon>Vertebrata</taxon>
        <taxon>Euteleostomi</taxon>
        <taxon>Coelacanthiformes</taxon>
        <taxon>Coelacanthidae</taxon>
        <taxon>Latimeria</taxon>
    </lineage>
</organism>
<dbReference type="Proteomes" id="UP000008672">
    <property type="component" value="Unassembled WGS sequence"/>
</dbReference>
<protein>
    <recommendedName>
        <fullName evidence="13">G-protein coupled receptors family 1 profile domain-containing protein</fullName>
    </recommendedName>
</protein>
<dbReference type="STRING" id="7897.ENSLACP00000022172"/>
<evidence type="ECO:0000256" key="3">
    <source>
        <dbReference type="ARBA" id="ARBA00022692"/>
    </source>
</evidence>